<dbReference type="EMBL" id="GGEC01030770">
    <property type="protein sequence ID" value="MBX11254.1"/>
    <property type="molecule type" value="Transcribed_RNA"/>
</dbReference>
<accession>A0A2P2KZV4</accession>
<dbReference type="AlphaFoldDB" id="A0A2P2KZV4"/>
<name>A0A2P2KZV4_RHIMU</name>
<protein>
    <submittedName>
        <fullName evidence="1">Uncharacterized protein</fullName>
    </submittedName>
</protein>
<reference evidence="1" key="1">
    <citation type="submission" date="2018-02" db="EMBL/GenBank/DDBJ databases">
        <title>Rhizophora mucronata_Transcriptome.</title>
        <authorList>
            <person name="Meera S.P."/>
            <person name="Sreeshan A."/>
            <person name="Augustine A."/>
        </authorList>
    </citation>
    <scope>NUCLEOTIDE SEQUENCE</scope>
    <source>
        <tissue evidence="1">Leaf</tissue>
    </source>
</reference>
<evidence type="ECO:0000313" key="1">
    <source>
        <dbReference type="EMBL" id="MBX11254.1"/>
    </source>
</evidence>
<organism evidence="1">
    <name type="scientific">Rhizophora mucronata</name>
    <name type="common">Asiatic mangrove</name>
    <dbReference type="NCBI Taxonomy" id="61149"/>
    <lineage>
        <taxon>Eukaryota</taxon>
        <taxon>Viridiplantae</taxon>
        <taxon>Streptophyta</taxon>
        <taxon>Embryophyta</taxon>
        <taxon>Tracheophyta</taxon>
        <taxon>Spermatophyta</taxon>
        <taxon>Magnoliopsida</taxon>
        <taxon>eudicotyledons</taxon>
        <taxon>Gunneridae</taxon>
        <taxon>Pentapetalae</taxon>
        <taxon>rosids</taxon>
        <taxon>fabids</taxon>
        <taxon>Malpighiales</taxon>
        <taxon>Rhizophoraceae</taxon>
        <taxon>Rhizophora</taxon>
    </lineage>
</organism>
<proteinExistence type="predicted"/>
<sequence length="64" mass="6901">MTIPVPGLVAFRECSSSHPLKTDPKPPSPITLSGRKFLVAVFSSLKLNAFKFEDCKISPSLLGV</sequence>